<accession>A0A1I6EER7</accession>
<dbReference type="PIRSF" id="PIRSF006578">
    <property type="entry name" value="FwdE"/>
    <property type="match status" value="1"/>
</dbReference>
<proteinExistence type="predicted"/>
<name>A0A1I6EER7_9FIRM</name>
<dbReference type="EMBL" id="FOYM01000038">
    <property type="protein sequence ID" value="SFR16028.1"/>
    <property type="molecule type" value="Genomic_DNA"/>
</dbReference>
<reference evidence="7" key="1">
    <citation type="submission" date="2016-10" db="EMBL/GenBank/DDBJ databases">
        <authorList>
            <person name="Varghese N."/>
            <person name="Submissions S."/>
        </authorList>
    </citation>
    <scope>NUCLEOTIDE SEQUENCE [LARGE SCALE GENOMIC DNA]</scope>
    <source>
        <strain evidence="7">DSM 3669</strain>
    </source>
</reference>
<dbReference type="InterPro" id="IPR000962">
    <property type="entry name" value="Znf_DskA_TraR"/>
</dbReference>
<keyword evidence="7" id="KW-1185">Reference proteome</keyword>
<evidence type="ECO:0000256" key="2">
    <source>
        <dbReference type="ARBA" id="ARBA00022771"/>
    </source>
</evidence>
<dbReference type="Gene3D" id="3.30.1330.130">
    <property type="match status" value="1"/>
</dbReference>
<organism evidence="6 7">
    <name type="scientific">Desulfoscipio geothermicus DSM 3669</name>
    <dbReference type="NCBI Taxonomy" id="1121426"/>
    <lineage>
        <taxon>Bacteria</taxon>
        <taxon>Bacillati</taxon>
        <taxon>Bacillota</taxon>
        <taxon>Clostridia</taxon>
        <taxon>Eubacteriales</taxon>
        <taxon>Desulfallaceae</taxon>
        <taxon>Desulfoscipio</taxon>
    </lineage>
</organism>
<dbReference type="Proteomes" id="UP000199584">
    <property type="component" value="Unassembled WGS sequence"/>
</dbReference>
<sequence>MAFCVLSIIYNNRKKEVYLMCMEKTPWEKAVEFHGHACPGLAIGYRAAEIALKRLSEKRSPDEELVAVVENDACGVDAVMLLSGCTLGKGNLIYRDLGKQVYTFGSRDGNRALRVSVNGAILHRPNPELAELRKKVFGGTATEEEKTEFQKVQARRIEEILHMPEEQFCKVEKIDFKMPSKARIFPSVQCSRCGEYVMEPRARVRDGQFVCLDCFEDYTRGW</sequence>
<keyword evidence="3" id="KW-0862">Zinc</keyword>
<dbReference type="InterPro" id="IPR026328">
    <property type="entry name" value="FmdE"/>
</dbReference>
<dbReference type="PANTHER" id="PTHR39418">
    <property type="entry name" value="DEHYDROGENASE-RELATED"/>
    <property type="match status" value="1"/>
</dbReference>
<evidence type="ECO:0000256" key="1">
    <source>
        <dbReference type="ARBA" id="ARBA00022723"/>
    </source>
</evidence>
<dbReference type="SUPFAM" id="SSF143555">
    <property type="entry name" value="FwdE-like"/>
    <property type="match status" value="1"/>
</dbReference>
<keyword evidence="2" id="KW-0863">Zinc-finger</keyword>
<dbReference type="PANTHER" id="PTHR39418:SF1">
    <property type="entry name" value="DEHYDROGENASE"/>
    <property type="match status" value="1"/>
</dbReference>
<evidence type="ECO:0000259" key="4">
    <source>
        <dbReference type="Pfam" id="PF01258"/>
    </source>
</evidence>
<dbReference type="AlphaFoldDB" id="A0A1I6EER7"/>
<gene>
    <name evidence="6" type="ORF">SAMN05660706_1386</name>
</gene>
<dbReference type="InterPro" id="IPR053194">
    <property type="entry name" value="tRNA_methyltr_O"/>
</dbReference>
<keyword evidence="1" id="KW-0479">Metal-binding</keyword>
<dbReference type="STRING" id="39060.SAMN05660706_1386"/>
<dbReference type="GO" id="GO:0008270">
    <property type="term" value="F:zinc ion binding"/>
    <property type="evidence" value="ECO:0007669"/>
    <property type="project" value="UniProtKB-KW"/>
</dbReference>
<evidence type="ECO:0000313" key="6">
    <source>
        <dbReference type="EMBL" id="SFR16028.1"/>
    </source>
</evidence>
<dbReference type="Pfam" id="PF02663">
    <property type="entry name" value="FmdE"/>
    <property type="match status" value="1"/>
</dbReference>
<evidence type="ECO:0000259" key="5">
    <source>
        <dbReference type="Pfam" id="PF02663"/>
    </source>
</evidence>
<dbReference type="Pfam" id="PF01258">
    <property type="entry name" value="zf-dskA_traR"/>
    <property type="match status" value="1"/>
</dbReference>
<evidence type="ECO:0000256" key="3">
    <source>
        <dbReference type="ARBA" id="ARBA00022833"/>
    </source>
</evidence>
<dbReference type="InterPro" id="IPR003814">
    <property type="entry name" value="FmdEsu_dom"/>
</dbReference>
<evidence type="ECO:0000313" key="7">
    <source>
        <dbReference type="Proteomes" id="UP000199584"/>
    </source>
</evidence>
<protein>
    <submittedName>
        <fullName evidence="6">Formylmethanofuran dehydrogenase, subunit E</fullName>
    </submittedName>
</protein>
<feature type="domain" description="Formylmethanofuran dehydrogenase subunit E" evidence="5">
    <location>
        <begin position="33"/>
        <end position="169"/>
    </location>
</feature>
<feature type="domain" description="Zinc finger DksA/TraR C4-type" evidence="4">
    <location>
        <begin position="183"/>
        <end position="220"/>
    </location>
</feature>